<dbReference type="Proteomes" id="UP000224567">
    <property type="component" value="Unassembled WGS sequence"/>
</dbReference>
<dbReference type="Gene3D" id="3.50.30.30">
    <property type="match status" value="1"/>
</dbReference>
<dbReference type="CDD" id="cd02120">
    <property type="entry name" value="PA_subtilisin_like"/>
    <property type="match status" value="1"/>
</dbReference>
<name>A0A2G2XKJ4_CAPBA</name>
<evidence type="ECO:0000256" key="1">
    <source>
        <dbReference type="ARBA" id="ARBA00011073"/>
    </source>
</evidence>
<dbReference type="STRING" id="33114.A0A2G2XKJ4"/>
<reference evidence="4 5" key="1">
    <citation type="journal article" date="2017" name="Genome Biol.">
        <title>New reference genome sequences of hot pepper reveal the massive evolution of plant disease-resistance genes by retroduplication.</title>
        <authorList>
            <person name="Kim S."/>
            <person name="Park J."/>
            <person name="Yeom S.I."/>
            <person name="Kim Y.M."/>
            <person name="Seo E."/>
            <person name="Kim K.T."/>
            <person name="Kim M.S."/>
            <person name="Lee J.M."/>
            <person name="Cheong K."/>
            <person name="Shin H.S."/>
            <person name="Kim S.B."/>
            <person name="Han K."/>
            <person name="Lee J."/>
            <person name="Park M."/>
            <person name="Lee H.A."/>
            <person name="Lee H.Y."/>
            <person name="Lee Y."/>
            <person name="Oh S."/>
            <person name="Lee J.H."/>
            <person name="Choi E."/>
            <person name="Choi E."/>
            <person name="Lee S.E."/>
            <person name="Jeon J."/>
            <person name="Kim H."/>
            <person name="Choi G."/>
            <person name="Song H."/>
            <person name="Lee J."/>
            <person name="Lee S.C."/>
            <person name="Kwon J.K."/>
            <person name="Lee H.Y."/>
            <person name="Koo N."/>
            <person name="Hong Y."/>
            <person name="Kim R.W."/>
            <person name="Kang W.H."/>
            <person name="Huh J.H."/>
            <person name="Kang B.C."/>
            <person name="Yang T.J."/>
            <person name="Lee Y.H."/>
            <person name="Bennetzen J.L."/>
            <person name="Choi D."/>
        </authorList>
    </citation>
    <scope>NUCLEOTIDE SEQUENCE [LARGE SCALE GENOMIC DNA]</scope>
    <source>
        <strain evidence="5">cv. PBC81</strain>
    </source>
</reference>
<reference evidence="5" key="2">
    <citation type="journal article" date="2017" name="J. Anim. Genet.">
        <title>Multiple reference genome sequences of hot pepper reveal the massive evolution of plant disease resistance genes by retroduplication.</title>
        <authorList>
            <person name="Kim S."/>
            <person name="Park J."/>
            <person name="Yeom S.-I."/>
            <person name="Kim Y.-M."/>
            <person name="Seo E."/>
            <person name="Kim K.-T."/>
            <person name="Kim M.-S."/>
            <person name="Lee J.M."/>
            <person name="Cheong K."/>
            <person name="Shin H.-S."/>
            <person name="Kim S.-B."/>
            <person name="Han K."/>
            <person name="Lee J."/>
            <person name="Park M."/>
            <person name="Lee H.-A."/>
            <person name="Lee H.-Y."/>
            <person name="Lee Y."/>
            <person name="Oh S."/>
            <person name="Lee J.H."/>
            <person name="Choi E."/>
            <person name="Choi E."/>
            <person name="Lee S.E."/>
            <person name="Jeon J."/>
            <person name="Kim H."/>
            <person name="Choi G."/>
            <person name="Song H."/>
            <person name="Lee J."/>
            <person name="Lee S.-C."/>
            <person name="Kwon J.-K."/>
            <person name="Lee H.-Y."/>
            <person name="Koo N."/>
            <person name="Hong Y."/>
            <person name="Kim R.W."/>
            <person name="Kang W.-H."/>
            <person name="Huh J.H."/>
            <person name="Kang B.-C."/>
            <person name="Yang T.-J."/>
            <person name="Lee Y.-H."/>
            <person name="Bennetzen J.L."/>
            <person name="Choi D."/>
        </authorList>
    </citation>
    <scope>NUCLEOTIDE SEQUENCE [LARGE SCALE GENOMIC DNA]</scope>
    <source>
        <strain evidence="5">cv. PBC81</strain>
    </source>
</reference>
<dbReference type="PANTHER" id="PTHR10795">
    <property type="entry name" value="PROPROTEIN CONVERTASE SUBTILISIN/KEXIN"/>
    <property type="match status" value="1"/>
</dbReference>
<evidence type="ECO:0000259" key="3">
    <source>
        <dbReference type="Pfam" id="PF02225"/>
    </source>
</evidence>
<accession>A0A2G2XKJ4</accession>
<keyword evidence="2" id="KW-0732">Signal</keyword>
<comment type="caution">
    <text evidence="4">The sequence shown here is derived from an EMBL/GenBank/DDBJ whole genome shotgun (WGS) entry which is preliminary data.</text>
</comment>
<proteinExistence type="inferred from homology"/>
<comment type="similarity">
    <text evidence="1">Belongs to the peptidase S8 family.</text>
</comment>
<organism evidence="4 5">
    <name type="scientific">Capsicum baccatum</name>
    <name type="common">Peruvian pepper</name>
    <dbReference type="NCBI Taxonomy" id="33114"/>
    <lineage>
        <taxon>Eukaryota</taxon>
        <taxon>Viridiplantae</taxon>
        <taxon>Streptophyta</taxon>
        <taxon>Embryophyta</taxon>
        <taxon>Tracheophyta</taxon>
        <taxon>Spermatophyta</taxon>
        <taxon>Magnoliopsida</taxon>
        <taxon>eudicotyledons</taxon>
        <taxon>Gunneridae</taxon>
        <taxon>Pentapetalae</taxon>
        <taxon>asterids</taxon>
        <taxon>lamiids</taxon>
        <taxon>Solanales</taxon>
        <taxon>Solanaceae</taxon>
        <taxon>Solanoideae</taxon>
        <taxon>Capsiceae</taxon>
        <taxon>Capsicum</taxon>
    </lineage>
</organism>
<keyword evidence="5" id="KW-1185">Reference proteome</keyword>
<dbReference type="InterPro" id="IPR003137">
    <property type="entry name" value="PA_domain"/>
</dbReference>
<dbReference type="EMBL" id="MLFT02000001">
    <property type="protein sequence ID" value="PHT58005.1"/>
    <property type="molecule type" value="Genomic_DNA"/>
</dbReference>
<gene>
    <name evidence="4" type="ORF">CQW23_00368</name>
</gene>
<feature type="domain" description="PA" evidence="3">
    <location>
        <begin position="66"/>
        <end position="145"/>
    </location>
</feature>
<evidence type="ECO:0000256" key="2">
    <source>
        <dbReference type="ARBA" id="ARBA00022729"/>
    </source>
</evidence>
<evidence type="ECO:0000313" key="5">
    <source>
        <dbReference type="Proteomes" id="UP000224567"/>
    </source>
</evidence>
<dbReference type="Pfam" id="PF02225">
    <property type="entry name" value="PA"/>
    <property type="match status" value="1"/>
</dbReference>
<dbReference type="OrthoDB" id="1713766at2759"/>
<dbReference type="AlphaFoldDB" id="A0A2G2XKJ4"/>
<evidence type="ECO:0000313" key="4">
    <source>
        <dbReference type="EMBL" id="PHT58005.1"/>
    </source>
</evidence>
<sequence length="150" mass="15795">MSVHPKTMSFSEQNPTSTSNEAPWILTVGASTIDRKIKATAVLGNYQEFDGESAFQPNDFPPTLLPLAYPGSNASNSGAKYCTTALLNNTTVMGKIVLCEAGIIARADKGKAVKAAGGAAMILMNVEARANTTLAEAHVLPVTHMPMLMV</sequence>
<protein>
    <recommendedName>
        <fullName evidence="3">PA domain-containing protein</fullName>
    </recommendedName>
</protein>
<dbReference type="InterPro" id="IPR045051">
    <property type="entry name" value="SBT"/>
</dbReference>